<dbReference type="Proteomes" id="UP000199377">
    <property type="component" value="Unassembled WGS sequence"/>
</dbReference>
<accession>A0A1I3FH27</accession>
<evidence type="ECO:0008006" key="3">
    <source>
        <dbReference type="Google" id="ProtNLM"/>
    </source>
</evidence>
<evidence type="ECO:0000313" key="2">
    <source>
        <dbReference type="Proteomes" id="UP000199377"/>
    </source>
</evidence>
<name>A0A1I3FH27_9RHOB</name>
<dbReference type="OrthoDB" id="154708at2"/>
<organism evidence="1 2">
    <name type="scientific">Albimonas pacifica</name>
    <dbReference type="NCBI Taxonomy" id="1114924"/>
    <lineage>
        <taxon>Bacteria</taxon>
        <taxon>Pseudomonadati</taxon>
        <taxon>Pseudomonadota</taxon>
        <taxon>Alphaproteobacteria</taxon>
        <taxon>Rhodobacterales</taxon>
        <taxon>Paracoccaceae</taxon>
        <taxon>Albimonas</taxon>
    </lineage>
</organism>
<sequence>MQGTKGDPAPADPFAPDCPRCAALCCVALAFDRSDLFAFDKPAGEPCRHLAGHACTIHDRLSEAGFGGCVRYDCLGAGQATVQEVFGGRSWRDDPALLAPMMEAFRALRRIRDLAQLLDAAAGLPLPPRTAARRTSLAAALAPPEGWTREALAAFDAGPLPAEIAAFLRTLRDAVPRPA</sequence>
<protein>
    <recommendedName>
        <fullName evidence="3">Pentapeptide repeat-containing protein</fullName>
    </recommendedName>
</protein>
<evidence type="ECO:0000313" key="1">
    <source>
        <dbReference type="EMBL" id="SFI10211.1"/>
    </source>
</evidence>
<proteinExistence type="predicted"/>
<keyword evidence="2" id="KW-1185">Reference proteome</keyword>
<dbReference type="RefSeq" id="WP_092859558.1">
    <property type="nucleotide sequence ID" value="NZ_FOQH01000004.1"/>
</dbReference>
<reference evidence="1 2" key="1">
    <citation type="submission" date="2016-10" db="EMBL/GenBank/DDBJ databases">
        <authorList>
            <person name="de Groot N.N."/>
        </authorList>
    </citation>
    <scope>NUCLEOTIDE SEQUENCE [LARGE SCALE GENOMIC DNA]</scope>
    <source>
        <strain evidence="1 2">CGMCC 1.11030</strain>
    </source>
</reference>
<gene>
    <name evidence="1" type="ORF">SAMN05216258_104266</name>
</gene>
<dbReference type="AlphaFoldDB" id="A0A1I3FH27"/>
<dbReference type="STRING" id="1114924.SAMN05216258_104266"/>
<dbReference type="EMBL" id="FOQH01000004">
    <property type="protein sequence ID" value="SFI10211.1"/>
    <property type="molecule type" value="Genomic_DNA"/>
</dbReference>